<dbReference type="AlphaFoldDB" id="A0A5C7FIK7"/>
<evidence type="ECO:0000313" key="4">
    <source>
        <dbReference type="Proteomes" id="UP000321907"/>
    </source>
</evidence>
<accession>A0A5C7FIK7</accession>
<keyword evidence="1" id="KW-0328">Glycosyltransferase</keyword>
<proteinExistence type="predicted"/>
<evidence type="ECO:0000313" key="3">
    <source>
        <dbReference type="EMBL" id="TXF90983.1"/>
    </source>
</evidence>
<gene>
    <name evidence="3" type="ORF">FUA23_04055</name>
</gene>
<sequence length="338" mass="37937">MPQKVLIVRFSSIGDIVLTTPVIRCVKQQTDFEVHFLTKKSFAATLKGNPYIDRLWTIDKDISELSRTLLTEHYAWVLDLHGNLRTRELKTRLSLNALRHLRLRPKTRTFPKLNLQKFLLTRFGINRMPDVHIVDRYLQTGRDLGVVNDGKGLDYFISPNDEVDLLAEGLPPKYIAFVIGAAHATKRLTPPQMAEFCRNSRQPVILLGGPAEAETGEEIAAGLTHVYNACGRFNLGGSADLVRKASVVVSHDTGLMHIAAAFRKPIFSIWGNTVPDLGMYPYLPGTEALEKQRRQEVEGLSCRPCSKIGHQECPQGHFRCIMDQHPAAIASRVEEAYT</sequence>
<organism evidence="3 4">
    <name type="scientific">Neolewinella aurantiaca</name>
    <dbReference type="NCBI Taxonomy" id="2602767"/>
    <lineage>
        <taxon>Bacteria</taxon>
        <taxon>Pseudomonadati</taxon>
        <taxon>Bacteroidota</taxon>
        <taxon>Saprospiria</taxon>
        <taxon>Saprospirales</taxon>
        <taxon>Lewinellaceae</taxon>
        <taxon>Neolewinella</taxon>
    </lineage>
</organism>
<dbReference type="Pfam" id="PF01075">
    <property type="entry name" value="Glyco_transf_9"/>
    <property type="match status" value="1"/>
</dbReference>
<dbReference type="PANTHER" id="PTHR30160">
    <property type="entry name" value="TETRAACYLDISACCHARIDE 4'-KINASE-RELATED"/>
    <property type="match status" value="1"/>
</dbReference>
<dbReference type="Gene3D" id="3.40.50.2000">
    <property type="entry name" value="Glycogen Phosphorylase B"/>
    <property type="match status" value="2"/>
</dbReference>
<dbReference type="PANTHER" id="PTHR30160:SF1">
    <property type="entry name" value="LIPOPOLYSACCHARIDE 1,2-N-ACETYLGLUCOSAMINETRANSFERASE-RELATED"/>
    <property type="match status" value="1"/>
</dbReference>
<dbReference type="OrthoDB" id="9768048at2"/>
<comment type="caution">
    <text evidence="3">The sequence shown here is derived from an EMBL/GenBank/DDBJ whole genome shotgun (WGS) entry which is preliminary data.</text>
</comment>
<dbReference type="EMBL" id="VOXD01000004">
    <property type="protein sequence ID" value="TXF90983.1"/>
    <property type="molecule type" value="Genomic_DNA"/>
</dbReference>
<dbReference type="RefSeq" id="WP_147929441.1">
    <property type="nucleotide sequence ID" value="NZ_VOXD01000004.1"/>
</dbReference>
<dbReference type="Proteomes" id="UP000321907">
    <property type="component" value="Unassembled WGS sequence"/>
</dbReference>
<keyword evidence="2 3" id="KW-0808">Transferase</keyword>
<dbReference type="CDD" id="cd03789">
    <property type="entry name" value="GT9_LPS_heptosyltransferase"/>
    <property type="match status" value="1"/>
</dbReference>
<evidence type="ECO:0000256" key="2">
    <source>
        <dbReference type="ARBA" id="ARBA00022679"/>
    </source>
</evidence>
<dbReference type="InterPro" id="IPR051199">
    <property type="entry name" value="LPS_LOS_Heptosyltrfase"/>
</dbReference>
<reference evidence="3 4" key="1">
    <citation type="submission" date="2019-08" db="EMBL/GenBank/DDBJ databases">
        <title>Lewinella sp. strain SSH13 Genome sequencing and assembly.</title>
        <authorList>
            <person name="Kim I."/>
        </authorList>
    </citation>
    <scope>NUCLEOTIDE SEQUENCE [LARGE SCALE GENOMIC DNA]</scope>
    <source>
        <strain evidence="3 4">SSH13</strain>
    </source>
</reference>
<protein>
    <submittedName>
        <fullName evidence="3">Glycosyltransferase family 9 protein</fullName>
    </submittedName>
</protein>
<dbReference type="GO" id="GO:0005829">
    <property type="term" value="C:cytosol"/>
    <property type="evidence" value="ECO:0007669"/>
    <property type="project" value="TreeGrafter"/>
</dbReference>
<dbReference type="GO" id="GO:0009244">
    <property type="term" value="P:lipopolysaccharide core region biosynthetic process"/>
    <property type="evidence" value="ECO:0007669"/>
    <property type="project" value="TreeGrafter"/>
</dbReference>
<name>A0A5C7FIK7_9BACT</name>
<dbReference type="SUPFAM" id="SSF53756">
    <property type="entry name" value="UDP-Glycosyltransferase/glycogen phosphorylase"/>
    <property type="match status" value="1"/>
</dbReference>
<dbReference type="GO" id="GO:0008713">
    <property type="term" value="F:ADP-heptose-lipopolysaccharide heptosyltransferase activity"/>
    <property type="evidence" value="ECO:0007669"/>
    <property type="project" value="TreeGrafter"/>
</dbReference>
<keyword evidence="4" id="KW-1185">Reference proteome</keyword>
<dbReference type="InterPro" id="IPR002201">
    <property type="entry name" value="Glyco_trans_9"/>
</dbReference>
<evidence type="ECO:0000256" key="1">
    <source>
        <dbReference type="ARBA" id="ARBA00022676"/>
    </source>
</evidence>